<organism evidence="1 2">
    <name type="scientific">Fasciola gigantica</name>
    <name type="common">Giant liver fluke</name>
    <dbReference type="NCBI Taxonomy" id="46835"/>
    <lineage>
        <taxon>Eukaryota</taxon>
        <taxon>Metazoa</taxon>
        <taxon>Spiralia</taxon>
        <taxon>Lophotrochozoa</taxon>
        <taxon>Platyhelminthes</taxon>
        <taxon>Trematoda</taxon>
        <taxon>Digenea</taxon>
        <taxon>Plagiorchiida</taxon>
        <taxon>Echinostomata</taxon>
        <taxon>Echinostomatoidea</taxon>
        <taxon>Fasciolidae</taxon>
        <taxon>Fasciola</taxon>
    </lineage>
</organism>
<name>A0A504YX39_FASGI</name>
<sequence length="108" mass="11973">MSSGISVFTVVNLLDDDNQDVCVISEKWLPAYEIHAYIPNVGSGKFQRLMPKNGCAHIPGRAVHCIPVTGLVHLVQIGISPATNNRYPCKVQRPINANLNYCFTRYAM</sequence>
<comment type="caution">
    <text evidence="1">The sequence shown here is derived from an EMBL/GenBank/DDBJ whole genome shotgun (WGS) entry which is preliminary data.</text>
</comment>
<dbReference type="Proteomes" id="UP000316759">
    <property type="component" value="Unassembled WGS sequence"/>
</dbReference>
<keyword evidence="2" id="KW-1185">Reference proteome</keyword>
<dbReference type="EMBL" id="SUNJ01001774">
    <property type="protein sequence ID" value="TPP66482.1"/>
    <property type="molecule type" value="Genomic_DNA"/>
</dbReference>
<gene>
    <name evidence="1" type="ORF">FGIG_10631</name>
</gene>
<evidence type="ECO:0000313" key="1">
    <source>
        <dbReference type="EMBL" id="TPP66482.1"/>
    </source>
</evidence>
<evidence type="ECO:0000313" key="2">
    <source>
        <dbReference type="Proteomes" id="UP000316759"/>
    </source>
</evidence>
<reference evidence="1 2" key="1">
    <citation type="submission" date="2019-04" db="EMBL/GenBank/DDBJ databases">
        <title>Annotation for the trematode Fasciola gigantica.</title>
        <authorList>
            <person name="Choi Y.-J."/>
        </authorList>
    </citation>
    <scope>NUCLEOTIDE SEQUENCE [LARGE SCALE GENOMIC DNA]</scope>
    <source>
        <strain evidence="1">Uganda_cow_1</strain>
    </source>
</reference>
<accession>A0A504YX39</accession>
<protein>
    <submittedName>
        <fullName evidence="1">Uncharacterized protein</fullName>
    </submittedName>
</protein>
<proteinExistence type="predicted"/>
<dbReference type="AlphaFoldDB" id="A0A504YX39"/>